<dbReference type="Gene3D" id="2.60.120.620">
    <property type="entry name" value="q2cbj1_9rhob like domain"/>
    <property type="match status" value="1"/>
</dbReference>
<dbReference type="OrthoDB" id="445007at2759"/>
<gene>
    <name evidence="1" type="ORF">B0I35DRAFT_457016</name>
</gene>
<keyword evidence="1" id="KW-0560">Oxidoreductase</keyword>
<evidence type="ECO:0000313" key="2">
    <source>
        <dbReference type="Proteomes" id="UP000813444"/>
    </source>
</evidence>
<dbReference type="AlphaFoldDB" id="A0A8K0WUX8"/>
<keyword evidence="2" id="KW-1185">Reference proteome</keyword>
<dbReference type="Proteomes" id="UP000813444">
    <property type="component" value="Unassembled WGS sequence"/>
</dbReference>
<reference evidence="1" key="1">
    <citation type="journal article" date="2021" name="Nat. Commun.">
        <title>Genetic determinants of endophytism in the Arabidopsis root mycobiome.</title>
        <authorList>
            <person name="Mesny F."/>
            <person name="Miyauchi S."/>
            <person name="Thiergart T."/>
            <person name="Pickel B."/>
            <person name="Atanasova L."/>
            <person name="Karlsson M."/>
            <person name="Huettel B."/>
            <person name="Barry K.W."/>
            <person name="Haridas S."/>
            <person name="Chen C."/>
            <person name="Bauer D."/>
            <person name="Andreopoulos W."/>
            <person name="Pangilinan J."/>
            <person name="LaButti K."/>
            <person name="Riley R."/>
            <person name="Lipzen A."/>
            <person name="Clum A."/>
            <person name="Drula E."/>
            <person name="Henrissat B."/>
            <person name="Kohler A."/>
            <person name="Grigoriev I.V."/>
            <person name="Martin F.M."/>
            <person name="Hacquard S."/>
        </authorList>
    </citation>
    <scope>NUCLEOTIDE SEQUENCE</scope>
    <source>
        <strain evidence="1">MPI-CAGE-CH-0235</strain>
    </source>
</reference>
<comment type="caution">
    <text evidence="1">The sequence shown here is derived from an EMBL/GenBank/DDBJ whole genome shotgun (WGS) entry which is preliminary data.</text>
</comment>
<protein>
    <submittedName>
        <fullName evidence="1">Phytanoyl-CoA dioxygenase</fullName>
    </submittedName>
</protein>
<name>A0A8K0WUX8_9HYPO</name>
<evidence type="ECO:0000313" key="1">
    <source>
        <dbReference type="EMBL" id="KAH7325563.1"/>
    </source>
</evidence>
<dbReference type="SUPFAM" id="SSF51197">
    <property type="entry name" value="Clavaminate synthase-like"/>
    <property type="match status" value="1"/>
</dbReference>
<accession>A0A8K0WUX8</accession>
<keyword evidence="1" id="KW-0223">Dioxygenase</keyword>
<proteinExistence type="predicted"/>
<organism evidence="1 2">
    <name type="scientific">Stachybotrys elegans</name>
    <dbReference type="NCBI Taxonomy" id="80388"/>
    <lineage>
        <taxon>Eukaryota</taxon>
        <taxon>Fungi</taxon>
        <taxon>Dikarya</taxon>
        <taxon>Ascomycota</taxon>
        <taxon>Pezizomycotina</taxon>
        <taxon>Sordariomycetes</taxon>
        <taxon>Hypocreomycetidae</taxon>
        <taxon>Hypocreales</taxon>
        <taxon>Stachybotryaceae</taxon>
        <taxon>Stachybotrys</taxon>
    </lineage>
</organism>
<dbReference type="InterPro" id="IPR008775">
    <property type="entry name" value="Phytyl_CoA_dOase-like"/>
</dbReference>
<dbReference type="PANTHER" id="PTHR31630">
    <property type="entry name" value="PHYTANOYL-COA DIOXYGENASE-RELATED-RELATED"/>
    <property type="match status" value="1"/>
</dbReference>
<dbReference type="GO" id="GO:0051213">
    <property type="term" value="F:dioxygenase activity"/>
    <property type="evidence" value="ECO:0007669"/>
    <property type="project" value="UniProtKB-KW"/>
</dbReference>
<dbReference type="PANTHER" id="PTHR31630:SF6">
    <property type="entry name" value="PHYTANOYL-COA DIOXYGENASE-RELATED"/>
    <property type="match status" value="1"/>
</dbReference>
<dbReference type="Pfam" id="PF05721">
    <property type="entry name" value="PhyH"/>
    <property type="match status" value="1"/>
</dbReference>
<sequence length="337" mass="37812">MAPSAVALDSSPALVPAPTKTVNKALPMLDWQVDLEKNGYAVVKNCIPKDRAVQYQEKAYDWLKSFGTDLDFNNPSTWIKENLPVQSKINTFHSYAVAHEKFMWDARMEPGVVDAFARIWGTDQLLASFDSLNVTFPNRADVPRKGAWEHVDQSPLRKGLHCVQGIINLSPAGPEDGGLVVYTGSHALIEEFFDTQTDRNTWSPLDRYLFSNEQLDWFKSKGCVSHKVCADVGDLILWDSRTIHYGAEPTEKSSQIRTVIYAAFTPARLASPEQLALKKQVFEKFGGTTNWPHDNIIARATETYLEDGTRDPRDRDAPLELPVMSDQLLRLAGALPY</sequence>
<dbReference type="EMBL" id="JAGPNK010000002">
    <property type="protein sequence ID" value="KAH7325563.1"/>
    <property type="molecule type" value="Genomic_DNA"/>
</dbReference>